<dbReference type="EC" id="1.-.-.-" evidence="4"/>
<sequence>MDYSKMDSATATNFVKGKYVAIVGFPKSGLDIAMECSTVNRVERPCTVVIRTPHWNVPDYFPWGFPMDKLYLNRFSELMVHKPGEGLLLYLMATILSPLCYGIKVGYDGILGPSGGRDGAEIDGSATGPPCGTRIVAGRIVKESYGAKK</sequence>
<dbReference type="GO" id="GO:0004499">
    <property type="term" value="F:N,N-dimethylaniline monooxygenase activity"/>
    <property type="evidence" value="ECO:0007669"/>
    <property type="project" value="InterPro"/>
</dbReference>
<comment type="cofactor">
    <cofactor evidence="4">
        <name>FAD</name>
        <dbReference type="ChEBI" id="CHEBI:57692"/>
    </cofactor>
</comment>
<reference evidence="5 6" key="1">
    <citation type="journal article" date="2014" name="Nat. Genet.">
        <title>Genome sequence of the hot pepper provides insights into the evolution of pungency in Capsicum species.</title>
        <authorList>
            <person name="Kim S."/>
            <person name="Park M."/>
            <person name="Yeom S.I."/>
            <person name="Kim Y.M."/>
            <person name="Lee J.M."/>
            <person name="Lee H.A."/>
            <person name="Seo E."/>
            <person name="Choi J."/>
            <person name="Cheong K."/>
            <person name="Kim K.T."/>
            <person name="Jung K."/>
            <person name="Lee G.W."/>
            <person name="Oh S.K."/>
            <person name="Bae C."/>
            <person name="Kim S.B."/>
            <person name="Lee H.Y."/>
            <person name="Kim S.Y."/>
            <person name="Kim M.S."/>
            <person name="Kang B.C."/>
            <person name="Jo Y.D."/>
            <person name="Yang H.B."/>
            <person name="Jeong H.J."/>
            <person name="Kang W.H."/>
            <person name="Kwon J.K."/>
            <person name="Shin C."/>
            <person name="Lim J.Y."/>
            <person name="Park J.H."/>
            <person name="Huh J.H."/>
            <person name="Kim J.S."/>
            <person name="Kim B.D."/>
            <person name="Cohen O."/>
            <person name="Paran I."/>
            <person name="Suh M.C."/>
            <person name="Lee S.B."/>
            <person name="Kim Y.K."/>
            <person name="Shin Y."/>
            <person name="Noh S.J."/>
            <person name="Park J."/>
            <person name="Seo Y.S."/>
            <person name="Kwon S.Y."/>
            <person name="Kim H.A."/>
            <person name="Park J.M."/>
            <person name="Kim H.J."/>
            <person name="Choi S.B."/>
            <person name="Bosland P.W."/>
            <person name="Reeves G."/>
            <person name="Jo S.H."/>
            <person name="Lee B.W."/>
            <person name="Cho H.T."/>
            <person name="Choi H.S."/>
            <person name="Lee M.S."/>
            <person name="Yu Y."/>
            <person name="Do Choi Y."/>
            <person name="Park B.S."/>
            <person name="van Deynze A."/>
            <person name="Ashrafi H."/>
            <person name="Hill T."/>
            <person name="Kim W.T."/>
            <person name="Pai H.S."/>
            <person name="Ahn H.K."/>
            <person name="Yeam I."/>
            <person name="Giovannoni J.J."/>
            <person name="Rose J.K."/>
            <person name="Sorensen I."/>
            <person name="Lee S.J."/>
            <person name="Kim R.W."/>
            <person name="Choi I.Y."/>
            <person name="Choi B.S."/>
            <person name="Lim J.S."/>
            <person name="Lee Y.H."/>
            <person name="Choi D."/>
        </authorList>
    </citation>
    <scope>NUCLEOTIDE SEQUENCE [LARGE SCALE GENOMIC DNA]</scope>
    <source>
        <strain evidence="6">cv. CM334</strain>
    </source>
</reference>
<dbReference type="InterPro" id="IPR020946">
    <property type="entry name" value="Flavin_mOase-like"/>
</dbReference>
<dbReference type="Gramene" id="PHT78386">
    <property type="protein sequence ID" value="PHT78386"/>
    <property type="gene ID" value="T459_16438"/>
</dbReference>
<comment type="similarity">
    <text evidence="4">Belongs to the FMO family.</text>
</comment>
<organism evidence="5 6">
    <name type="scientific">Capsicum annuum</name>
    <name type="common">Capsicum pepper</name>
    <dbReference type="NCBI Taxonomy" id="4072"/>
    <lineage>
        <taxon>Eukaryota</taxon>
        <taxon>Viridiplantae</taxon>
        <taxon>Streptophyta</taxon>
        <taxon>Embryophyta</taxon>
        <taxon>Tracheophyta</taxon>
        <taxon>Spermatophyta</taxon>
        <taxon>Magnoliopsida</taxon>
        <taxon>eudicotyledons</taxon>
        <taxon>Gunneridae</taxon>
        <taxon>Pentapetalae</taxon>
        <taxon>asterids</taxon>
        <taxon>lamiids</taxon>
        <taxon>Solanales</taxon>
        <taxon>Solanaceae</taxon>
        <taxon>Solanoideae</taxon>
        <taxon>Capsiceae</taxon>
        <taxon>Capsicum</taxon>
    </lineage>
</organism>
<dbReference type="GO" id="GO:0050660">
    <property type="term" value="F:flavin adenine dinucleotide binding"/>
    <property type="evidence" value="ECO:0007669"/>
    <property type="project" value="InterPro"/>
</dbReference>
<dbReference type="Pfam" id="PF00743">
    <property type="entry name" value="FMO-like"/>
    <property type="match status" value="1"/>
</dbReference>
<dbReference type="AlphaFoldDB" id="A0A2G2Z8Q8"/>
<dbReference type="STRING" id="4072.A0A2G2Z8Q8"/>
<evidence type="ECO:0000313" key="5">
    <source>
        <dbReference type="EMBL" id="PHT78386.1"/>
    </source>
</evidence>
<keyword evidence="2 4" id="KW-0274">FAD</keyword>
<evidence type="ECO:0000256" key="4">
    <source>
        <dbReference type="RuleBase" id="RU361177"/>
    </source>
</evidence>
<keyword evidence="6" id="KW-1185">Reference proteome</keyword>
<dbReference type="EMBL" id="AYRZ02000006">
    <property type="protein sequence ID" value="PHT78386.1"/>
    <property type="molecule type" value="Genomic_DNA"/>
</dbReference>
<dbReference type="OMA" id="LVWRNHA"/>
<evidence type="ECO:0000256" key="2">
    <source>
        <dbReference type="ARBA" id="ARBA00022827"/>
    </source>
</evidence>
<evidence type="ECO:0000256" key="1">
    <source>
        <dbReference type="ARBA" id="ARBA00022630"/>
    </source>
</evidence>
<dbReference type="GO" id="GO:0050661">
    <property type="term" value="F:NADP binding"/>
    <property type="evidence" value="ECO:0007669"/>
    <property type="project" value="InterPro"/>
</dbReference>
<proteinExistence type="inferred from homology"/>
<gene>
    <name evidence="5" type="ORF">T459_16438</name>
</gene>
<dbReference type="SUPFAM" id="SSF51905">
    <property type="entry name" value="FAD/NAD(P)-binding domain"/>
    <property type="match status" value="1"/>
</dbReference>
<keyword evidence="1 4" id="KW-0285">Flavoprotein</keyword>
<comment type="caution">
    <text evidence="5">The sequence shown here is derived from an EMBL/GenBank/DDBJ whole genome shotgun (WGS) entry which is preliminary data.</text>
</comment>
<dbReference type="InterPro" id="IPR036188">
    <property type="entry name" value="FAD/NAD-bd_sf"/>
</dbReference>
<reference evidence="5 6" key="2">
    <citation type="journal article" date="2017" name="Genome Biol.">
        <title>New reference genome sequences of hot pepper reveal the massive evolution of plant disease-resistance genes by retroduplication.</title>
        <authorList>
            <person name="Kim S."/>
            <person name="Park J."/>
            <person name="Yeom S.I."/>
            <person name="Kim Y.M."/>
            <person name="Seo E."/>
            <person name="Kim K.T."/>
            <person name="Kim M.S."/>
            <person name="Lee J.M."/>
            <person name="Cheong K."/>
            <person name="Shin H.S."/>
            <person name="Kim S.B."/>
            <person name="Han K."/>
            <person name="Lee J."/>
            <person name="Park M."/>
            <person name="Lee H.A."/>
            <person name="Lee H.Y."/>
            <person name="Lee Y."/>
            <person name="Oh S."/>
            <person name="Lee J.H."/>
            <person name="Choi E."/>
            <person name="Choi E."/>
            <person name="Lee S.E."/>
            <person name="Jeon J."/>
            <person name="Kim H."/>
            <person name="Choi G."/>
            <person name="Song H."/>
            <person name="Lee J."/>
            <person name="Lee S.C."/>
            <person name="Kwon J.K."/>
            <person name="Lee H.Y."/>
            <person name="Koo N."/>
            <person name="Hong Y."/>
            <person name="Kim R.W."/>
            <person name="Kang W.H."/>
            <person name="Huh J.H."/>
            <person name="Kang B.C."/>
            <person name="Yang T.J."/>
            <person name="Lee Y.H."/>
            <person name="Bennetzen J.L."/>
            <person name="Choi D."/>
        </authorList>
    </citation>
    <scope>NUCLEOTIDE SEQUENCE [LARGE SCALE GENOMIC DNA]</scope>
    <source>
        <strain evidence="6">cv. CM334</strain>
    </source>
</reference>
<keyword evidence="3 4" id="KW-0560">Oxidoreductase</keyword>
<name>A0A2G2Z8Q8_CAPAN</name>
<accession>A0A2G2Z8Q8</accession>
<keyword evidence="4" id="KW-0503">Monooxygenase</keyword>
<dbReference type="Proteomes" id="UP000222542">
    <property type="component" value="Unassembled WGS sequence"/>
</dbReference>
<evidence type="ECO:0000256" key="3">
    <source>
        <dbReference type="ARBA" id="ARBA00023002"/>
    </source>
</evidence>
<protein>
    <recommendedName>
        <fullName evidence="4">Flavin-containing monooxygenase</fullName>
        <ecNumber evidence="4">1.-.-.-</ecNumber>
    </recommendedName>
</protein>
<evidence type="ECO:0000313" key="6">
    <source>
        <dbReference type="Proteomes" id="UP000222542"/>
    </source>
</evidence>
<dbReference type="Gene3D" id="3.50.50.60">
    <property type="entry name" value="FAD/NAD(P)-binding domain"/>
    <property type="match status" value="1"/>
</dbReference>